<keyword evidence="2" id="KW-0378">Hydrolase</keyword>
<feature type="domain" description="Gcp-like" evidence="1">
    <location>
        <begin position="33"/>
        <end position="120"/>
    </location>
</feature>
<evidence type="ECO:0000313" key="2">
    <source>
        <dbReference type="EMBL" id="ABD25432.1"/>
    </source>
</evidence>
<dbReference type="STRING" id="279238.Saro_0987"/>
<dbReference type="AlphaFoldDB" id="Q2G9P1"/>
<evidence type="ECO:0000259" key="1">
    <source>
        <dbReference type="Pfam" id="PF00814"/>
    </source>
</evidence>
<reference evidence="3" key="1">
    <citation type="submission" date="2006-01" db="EMBL/GenBank/DDBJ databases">
        <title>Complete sequence of Novosphingobium aromaticivorans DSM 12444.</title>
        <authorList>
            <consortium name="US DOE Joint Genome Institute"/>
            <person name="Copeland A."/>
            <person name="Lucas S."/>
            <person name="Lapidus A."/>
            <person name="Barry K."/>
            <person name="Detter J.C."/>
            <person name="Glavina T."/>
            <person name="Hammon N."/>
            <person name="Israni S."/>
            <person name="Pitluck S."/>
            <person name="Chain P."/>
            <person name="Malfatti S."/>
            <person name="Shin M."/>
            <person name="Vergez L."/>
            <person name="Schmutz J."/>
            <person name="Larimer F."/>
            <person name="Land M."/>
            <person name="Kyrpides N."/>
            <person name="Ivanova N."/>
            <person name="Fredrickson J."/>
            <person name="Balkwill D."/>
            <person name="Romine M.F."/>
            <person name="Richardson P."/>
        </authorList>
    </citation>
    <scope>NUCLEOTIDE SEQUENCE [LARGE SCALE GENOMIC DNA]</scope>
    <source>
        <strain evidence="3">ATCC 700278 / DSM 12444 / CCUG 56034 / CIP 105152 / NBRC 16084 / F199</strain>
    </source>
</reference>
<dbReference type="GO" id="GO:0002949">
    <property type="term" value="P:tRNA threonylcarbamoyladenosine modification"/>
    <property type="evidence" value="ECO:0007669"/>
    <property type="project" value="InterPro"/>
</dbReference>
<dbReference type="GO" id="GO:0006508">
    <property type="term" value="P:proteolysis"/>
    <property type="evidence" value="ECO:0007669"/>
    <property type="project" value="UniProtKB-KW"/>
</dbReference>
<dbReference type="SUPFAM" id="SSF53067">
    <property type="entry name" value="Actin-like ATPase domain"/>
    <property type="match status" value="1"/>
</dbReference>
<dbReference type="Pfam" id="PF00814">
    <property type="entry name" value="TsaD"/>
    <property type="match status" value="1"/>
</dbReference>
<dbReference type="InterPro" id="IPR043129">
    <property type="entry name" value="ATPase_NBD"/>
</dbReference>
<dbReference type="NCBIfam" id="TIGR03725">
    <property type="entry name" value="T6A_YeaZ"/>
    <property type="match status" value="1"/>
</dbReference>
<dbReference type="HOGENOM" id="CLU_064886_3_0_5"/>
<dbReference type="KEGG" id="nar:Saro_0987"/>
<name>Q2G9P1_NOVAD</name>
<dbReference type="RefSeq" id="WP_011444646.1">
    <property type="nucleotide sequence ID" value="NC_007794.1"/>
</dbReference>
<keyword evidence="3" id="KW-1185">Reference proteome</keyword>
<protein>
    <submittedName>
        <fullName evidence="2">Peptidase M22, glycoprotease</fullName>
    </submittedName>
</protein>
<dbReference type="eggNOG" id="COG1214">
    <property type="taxonomic scope" value="Bacteria"/>
</dbReference>
<accession>Q2G9P1</accession>
<organism evidence="2 3">
    <name type="scientific">Novosphingobium aromaticivorans (strain ATCC 700278 / DSM 12444 / CCUG 56034 / CIP 105152 / NBRC 16084 / F199)</name>
    <dbReference type="NCBI Taxonomy" id="279238"/>
    <lineage>
        <taxon>Bacteria</taxon>
        <taxon>Pseudomonadati</taxon>
        <taxon>Pseudomonadota</taxon>
        <taxon>Alphaproteobacteria</taxon>
        <taxon>Sphingomonadales</taxon>
        <taxon>Sphingomonadaceae</taxon>
        <taxon>Novosphingobium</taxon>
    </lineage>
</organism>
<proteinExistence type="predicted"/>
<evidence type="ECO:0000313" key="3">
    <source>
        <dbReference type="Proteomes" id="UP000009134"/>
    </source>
</evidence>
<gene>
    <name evidence="2" type="ordered locus">Saro_0987</name>
</gene>
<dbReference type="GO" id="GO:0008233">
    <property type="term" value="F:peptidase activity"/>
    <property type="evidence" value="ECO:0007669"/>
    <property type="project" value="UniProtKB-KW"/>
</dbReference>
<dbReference type="InterPro" id="IPR000905">
    <property type="entry name" value="Gcp-like_dom"/>
</dbReference>
<sequence>MRRLVIDSATENCSVALIDNGELVAGECIKLGRGHAERLVPMIAALPGNGRAEAIAVDVGPGSFTGIRVGLAAARALAMAWGARIEGYESLSLVAAMAASARPGLPIDVCMTGGHGEWFFQSFSAQLAPLSPLASLHPDEARGRCTAPLVAGSQALALGALRPDAIALDILPDARRSVLLAPAAFHSDPRPSYGRAPDAKLPAQVQ</sequence>
<dbReference type="Proteomes" id="UP000009134">
    <property type="component" value="Chromosome"/>
</dbReference>
<dbReference type="InterPro" id="IPR022496">
    <property type="entry name" value="T6A_TsaB"/>
</dbReference>
<keyword evidence="2" id="KW-0645">Protease</keyword>
<dbReference type="EMBL" id="CP000248">
    <property type="protein sequence ID" value="ABD25432.1"/>
    <property type="molecule type" value="Genomic_DNA"/>
</dbReference>
<dbReference type="Gene3D" id="3.30.420.40">
    <property type="match status" value="2"/>
</dbReference>